<evidence type="ECO:0000256" key="4">
    <source>
        <dbReference type="RuleBase" id="RU000384"/>
    </source>
</evidence>
<evidence type="ECO:0000256" key="1">
    <source>
        <dbReference type="ARBA" id="ARBA00001946"/>
    </source>
</evidence>
<gene>
    <name evidence="6" type="ORF">MGEO_08620</name>
</gene>
<keyword evidence="7" id="KW-1185">Reference proteome</keyword>
<protein>
    <submittedName>
        <fullName evidence="6">Glutamine synthetase</fullName>
    </submittedName>
</protein>
<dbReference type="Proteomes" id="UP000193926">
    <property type="component" value="Unassembled WGS sequence"/>
</dbReference>
<dbReference type="InterPro" id="IPR014746">
    <property type="entry name" value="Gln_synth/guanido_kin_cat_dom"/>
</dbReference>
<name>A0A1X4NLV0_9RHOB</name>
<dbReference type="GO" id="GO:0006598">
    <property type="term" value="P:polyamine catabolic process"/>
    <property type="evidence" value="ECO:0007669"/>
    <property type="project" value="TreeGrafter"/>
</dbReference>
<evidence type="ECO:0000259" key="5">
    <source>
        <dbReference type="PROSITE" id="PS51987"/>
    </source>
</evidence>
<dbReference type="PANTHER" id="PTHR43785">
    <property type="entry name" value="GAMMA-GLUTAMYLPUTRESCINE SYNTHETASE"/>
    <property type="match status" value="1"/>
</dbReference>
<dbReference type="STRING" id="1123756.MGEO_08620"/>
<dbReference type="PANTHER" id="PTHR43785:SF12">
    <property type="entry name" value="TYPE-1 GLUTAMINE SYNTHETASE 2"/>
    <property type="match status" value="1"/>
</dbReference>
<evidence type="ECO:0000313" key="6">
    <source>
        <dbReference type="EMBL" id="OSQ51265.1"/>
    </source>
</evidence>
<dbReference type="SUPFAM" id="SSF55931">
    <property type="entry name" value="Glutamine synthetase/guanido kinase"/>
    <property type="match status" value="1"/>
</dbReference>
<organism evidence="6 7">
    <name type="scientific">Marivita geojedonensis</name>
    <dbReference type="NCBI Taxonomy" id="1123756"/>
    <lineage>
        <taxon>Bacteria</taxon>
        <taxon>Pseudomonadati</taxon>
        <taxon>Pseudomonadota</taxon>
        <taxon>Alphaproteobacteria</taxon>
        <taxon>Rhodobacterales</taxon>
        <taxon>Roseobacteraceae</taxon>
        <taxon>Marivita</taxon>
    </lineage>
</organism>
<dbReference type="Pfam" id="PF00120">
    <property type="entry name" value="Gln-synt_C"/>
    <property type="match status" value="1"/>
</dbReference>
<dbReference type="RefSeq" id="WP_085636470.1">
    <property type="nucleotide sequence ID" value="NZ_JFKC01000006.1"/>
</dbReference>
<proteinExistence type="inferred from homology"/>
<dbReference type="SUPFAM" id="SSF54368">
    <property type="entry name" value="Glutamine synthetase, N-terminal domain"/>
    <property type="match status" value="1"/>
</dbReference>
<comment type="caution">
    <text evidence="6">The sequence shown here is derived from an EMBL/GenBank/DDBJ whole genome shotgun (WGS) entry which is preliminary data.</text>
</comment>
<dbReference type="AlphaFoldDB" id="A0A1X4NLV0"/>
<comment type="cofactor">
    <cofactor evidence="1">
        <name>Mg(2+)</name>
        <dbReference type="ChEBI" id="CHEBI:18420"/>
    </cofactor>
</comment>
<sequence>MRNWLRKNPQVRTIRVAASDLNGQARGKRVPARFADKVLDGGTRFPLSVLNLDIWGEDIDDSPLVFEAGDADGVLWPTGRGFVPMPWLEAPSALLPLWMFRDNGQPFEGDPRHALNAVVERYKARGLTPIVAMELEFFLIDDSTRNLQVPASPRSGKRRKAGEILSIRLIDQFDRFFTDLYDACEAMDIPADTVISEAGLGQFEMNLMHSDDALRAADDAWLFKMLVKGLARRHGFAASFMAKPYPDYSGSGMHTHFSVLDENGDNVFDDCGPKGTDTLRHAIAGCLNGMFDSTLLFAPHMNSYDRLVPESHAPTGIAWAYENRTTAIRVPSGNPAARRIEHRVAGGDVNPYLTLAAILGAALVGIEDQSEPPAPVKGNAYALNLPQIPSDWPSAVAAFEKSTVMPRIFHEDMIRNLVLTKKQEIHYMDELTPAERVEIYLDTV</sequence>
<dbReference type="InterPro" id="IPR008146">
    <property type="entry name" value="Gln_synth_cat_dom"/>
</dbReference>
<feature type="domain" description="GS catalytic" evidence="5">
    <location>
        <begin position="111"/>
        <end position="444"/>
    </location>
</feature>
<dbReference type="PROSITE" id="PS51987">
    <property type="entry name" value="GS_CATALYTIC"/>
    <property type="match status" value="1"/>
</dbReference>
<dbReference type="EMBL" id="JFKC01000006">
    <property type="protein sequence ID" value="OSQ51265.1"/>
    <property type="molecule type" value="Genomic_DNA"/>
</dbReference>
<dbReference type="Gene3D" id="3.10.20.70">
    <property type="entry name" value="Glutamine synthetase, N-terminal domain"/>
    <property type="match status" value="1"/>
</dbReference>
<dbReference type="InterPro" id="IPR036651">
    <property type="entry name" value="Gln_synt_N_sf"/>
</dbReference>
<dbReference type="OrthoDB" id="9807095at2"/>
<dbReference type="Gene3D" id="3.30.590.10">
    <property type="entry name" value="Glutamine synthetase/guanido kinase, catalytic domain"/>
    <property type="match status" value="1"/>
</dbReference>
<reference evidence="6 7" key="1">
    <citation type="submission" date="2014-03" db="EMBL/GenBank/DDBJ databases">
        <title>The draft genome sequence of Marivita geojedonensis KCTC 23882.</title>
        <authorList>
            <person name="Lai Q."/>
            <person name="Shao Z."/>
        </authorList>
    </citation>
    <scope>NUCLEOTIDE SEQUENCE [LARGE SCALE GENOMIC DNA]</scope>
    <source>
        <strain evidence="6 7">DPG-138</strain>
    </source>
</reference>
<dbReference type="GO" id="GO:0004356">
    <property type="term" value="F:glutamine synthetase activity"/>
    <property type="evidence" value="ECO:0007669"/>
    <property type="project" value="InterPro"/>
</dbReference>
<dbReference type="GO" id="GO:0006542">
    <property type="term" value="P:glutamine biosynthetic process"/>
    <property type="evidence" value="ECO:0007669"/>
    <property type="project" value="InterPro"/>
</dbReference>
<keyword evidence="2" id="KW-0436">Ligase</keyword>
<accession>A0A1X4NLV0</accession>
<comment type="similarity">
    <text evidence="3 4">Belongs to the glutamine synthetase family.</text>
</comment>
<evidence type="ECO:0000256" key="2">
    <source>
        <dbReference type="ARBA" id="ARBA00022598"/>
    </source>
</evidence>
<evidence type="ECO:0000313" key="7">
    <source>
        <dbReference type="Proteomes" id="UP000193926"/>
    </source>
</evidence>
<dbReference type="SMART" id="SM01230">
    <property type="entry name" value="Gln-synt_C"/>
    <property type="match status" value="1"/>
</dbReference>
<evidence type="ECO:0000256" key="3">
    <source>
        <dbReference type="PROSITE-ProRule" id="PRU01331"/>
    </source>
</evidence>